<protein>
    <submittedName>
        <fullName evidence="1">Uncharacterized protein</fullName>
    </submittedName>
</protein>
<organism evidence="1 2">
    <name type="scientific">Aulographum hederae CBS 113979</name>
    <dbReference type="NCBI Taxonomy" id="1176131"/>
    <lineage>
        <taxon>Eukaryota</taxon>
        <taxon>Fungi</taxon>
        <taxon>Dikarya</taxon>
        <taxon>Ascomycota</taxon>
        <taxon>Pezizomycotina</taxon>
        <taxon>Dothideomycetes</taxon>
        <taxon>Pleosporomycetidae</taxon>
        <taxon>Aulographales</taxon>
        <taxon>Aulographaceae</taxon>
    </lineage>
</organism>
<reference evidence="1" key="1">
    <citation type="journal article" date="2020" name="Stud. Mycol.">
        <title>101 Dothideomycetes genomes: a test case for predicting lifestyles and emergence of pathogens.</title>
        <authorList>
            <person name="Haridas S."/>
            <person name="Albert R."/>
            <person name="Binder M."/>
            <person name="Bloem J."/>
            <person name="Labutti K."/>
            <person name="Salamov A."/>
            <person name="Andreopoulos B."/>
            <person name="Baker S."/>
            <person name="Barry K."/>
            <person name="Bills G."/>
            <person name="Bluhm B."/>
            <person name="Cannon C."/>
            <person name="Castanera R."/>
            <person name="Culley D."/>
            <person name="Daum C."/>
            <person name="Ezra D."/>
            <person name="Gonzalez J."/>
            <person name="Henrissat B."/>
            <person name="Kuo A."/>
            <person name="Liang C."/>
            <person name="Lipzen A."/>
            <person name="Lutzoni F."/>
            <person name="Magnuson J."/>
            <person name="Mondo S."/>
            <person name="Nolan M."/>
            <person name="Ohm R."/>
            <person name="Pangilinan J."/>
            <person name="Park H.-J."/>
            <person name="Ramirez L."/>
            <person name="Alfaro M."/>
            <person name="Sun H."/>
            <person name="Tritt A."/>
            <person name="Yoshinaga Y."/>
            <person name="Zwiers L.-H."/>
            <person name="Turgeon B."/>
            <person name="Goodwin S."/>
            <person name="Spatafora J."/>
            <person name="Crous P."/>
            <person name="Grigoriev I."/>
        </authorList>
    </citation>
    <scope>NUCLEOTIDE SEQUENCE</scope>
    <source>
        <strain evidence="1">CBS 113979</strain>
    </source>
</reference>
<evidence type="ECO:0000313" key="1">
    <source>
        <dbReference type="EMBL" id="KAF1980916.1"/>
    </source>
</evidence>
<dbReference type="Proteomes" id="UP000800041">
    <property type="component" value="Unassembled WGS sequence"/>
</dbReference>
<dbReference type="EMBL" id="ML977214">
    <property type="protein sequence ID" value="KAF1980916.1"/>
    <property type="molecule type" value="Genomic_DNA"/>
</dbReference>
<evidence type="ECO:0000313" key="2">
    <source>
        <dbReference type="Proteomes" id="UP000800041"/>
    </source>
</evidence>
<dbReference type="OrthoDB" id="4121208at2759"/>
<keyword evidence="2" id="KW-1185">Reference proteome</keyword>
<dbReference type="AlphaFoldDB" id="A0A6G1GJ01"/>
<name>A0A6G1GJ01_9PEZI</name>
<proteinExistence type="predicted"/>
<sequence length="362" mass="39712">MYFPLPSWLLALNPFISLPRNISNPDPHPRFQHQALPVLEERQLVVPDMGAPPSAFAQVSSEAPILLTYFLPSPSAKPIPITKQFQVETSCVAQATLCPLSTLETLSASSTLMATPRYRNMSMASTAPCQTLYSPTQTTVCATVLKGLATQVTISNCEQDVTFSTEYGYVLETPAPNATFNGTYNASVPAIPTPTVRTLTTYLFAPWEAFTAGPAPTDIDRKICTTFSNGTLDCVIEYEEWHVEVVTMTTTKTIHIDTTTTFPGPSKLIIWTIHTDITATETEYSLSTSVIMKYSFETDSTSIGARENRTTTTDPPVSITKTVLLNNDPRSTFMKNMTTTVYRGTSRTTLKESEESSILGKP</sequence>
<gene>
    <name evidence="1" type="ORF">K402DRAFT_365660</name>
</gene>
<accession>A0A6G1GJ01</accession>